<organism evidence="2">
    <name type="scientific">Aspergillus flavus</name>
    <dbReference type="NCBI Taxonomy" id="5059"/>
    <lineage>
        <taxon>Eukaryota</taxon>
        <taxon>Fungi</taxon>
        <taxon>Dikarya</taxon>
        <taxon>Ascomycota</taxon>
        <taxon>Pezizomycotina</taxon>
        <taxon>Eurotiomycetes</taxon>
        <taxon>Eurotiomycetidae</taxon>
        <taxon>Eurotiales</taxon>
        <taxon>Aspergillaceae</taxon>
        <taxon>Aspergillus</taxon>
        <taxon>Aspergillus subgen. Circumdati</taxon>
    </lineage>
</organism>
<accession>A0A5N6GYC4</accession>
<keyword evidence="1" id="KW-0812">Transmembrane</keyword>
<dbReference type="AlphaFoldDB" id="A0A5N6GYC4"/>
<dbReference type="EMBL" id="ML734612">
    <property type="protein sequence ID" value="KAB8245483.1"/>
    <property type="molecule type" value="Genomic_DNA"/>
</dbReference>
<sequence length="54" mass="6661">MFLLLTTFSQISQSTRAYIFSYPMNSFHMHHYVFVFFFFFFFFSSLESMLIGYR</sequence>
<dbReference type="Proteomes" id="UP000325434">
    <property type="component" value="Unassembled WGS sequence"/>
</dbReference>
<evidence type="ECO:0000313" key="2">
    <source>
        <dbReference type="EMBL" id="KAB8245483.1"/>
    </source>
</evidence>
<proteinExistence type="predicted"/>
<gene>
    <name evidence="2" type="ORF">BDV35DRAFT_259524</name>
</gene>
<keyword evidence="1" id="KW-0472">Membrane</keyword>
<keyword evidence="1" id="KW-1133">Transmembrane helix</keyword>
<evidence type="ECO:0000256" key="1">
    <source>
        <dbReference type="SAM" id="Phobius"/>
    </source>
</evidence>
<reference evidence="2" key="1">
    <citation type="submission" date="2019-04" db="EMBL/GenBank/DDBJ databases">
        <title>Friends and foes A comparative genomics study of 23 Aspergillus species from section Flavi.</title>
        <authorList>
            <consortium name="DOE Joint Genome Institute"/>
            <person name="Kjaerbolling I."/>
            <person name="Vesth T."/>
            <person name="Frisvad J.C."/>
            <person name="Nybo J.L."/>
            <person name="Theobald S."/>
            <person name="Kildgaard S."/>
            <person name="Isbrandt T."/>
            <person name="Kuo A."/>
            <person name="Sato A."/>
            <person name="Lyhne E.K."/>
            <person name="Kogle M.E."/>
            <person name="Wiebenga A."/>
            <person name="Kun R.S."/>
            <person name="Lubbers R.J."/>
            <person name="Makela M.R."/>
            <person name="Barry K."/>
            <person name="Chovatia M."/>
            <person name="Clum A."/>
            <person name="Daum C."/>
            <person name="Haridas S."/>
            <person name="He G."/>
            <person name="LaButti K."/>
            <person name="Lipzen A."/>
            <person name="Mondo S."/>
            <person name="Riley R."/>
            <person name="Salamov A."/>
            <person name="Simmons B.A."/>
            <person name="Magnuson J.K."/>
            <person name="Henrissat B."/>
            <person name="Mortensen U.H."/>
            <person name="Larsen T.O."/>
            <person name="Devries R.P."/>
            <person name="Grigoriev I.V."/>
            <person name="Machida M."/>
            <person name="Baker S.E."/>
            <person name="Andersen M.R."/>
        </authorList>
    </citation>
    <scope>NUCLEOTIDE SEQUENCE [LARGE SCALE GENOMIC DNA]</scope>
    <source>
        <strain evidence="2">CBS 121.62</strain>
    </source>
</reference>
<name>A0A5N6GYC4_ASPFL</name>
<feature type="transmembrane region" description="Helical" evidence="1">
    <location>
        <begin position="33"/>
        <end position="53"/>
    </location>
</feature>
<protein>
    <submittedName>
        <fullName evidence="2">Uncharacterized protein</fullName>
    </submittedName>
</protein>